<sequence length="749" mass="80443">MISQKSNRGSAKVVSKGSRYILSMSLCASLFACGGGDSSAPLTPPPEIKLATANTVIEAGATNLPITATATGSTSAINWSIEGNLGSLSTTTGNVVEYVPPPTGTVDLETSVKITASSGSLNKTITLTLRPSASGVYAFAGGFSARGYIDASGNDARFSLPTDIVADAEDNLYVWDLGNRRIRRMTKDGAVTTFTLADLTTQSGGLWYKLRNLSGRFVYVNKTPELQLTEPQAQLIYPDGHRELRANYDQPAITAYHDIDGNIYSFSSFLFDKRFGVIQKNGVVLAGNEAASVAKDGLGKDARFVSISQLLVSPNRTIYVLDKELVSGKYQLRRVTQEGGVTTLSTSRFEAPARMIPNTGAVPSILDRTGIHKLQENGDWLSTTVTDAGLIPSKNVETDTYDATADKDGNIYLTDPNQHRIVRVTAQGKASVFAGMLNSVSTTGALDGRLDAARMLSPYAMTKDRLGNLYVMEETPNLIDAFGQSWKQNALSLRKIAVDGSVSTLSALGIWFGKADTKKTAETFRFPTNIAVDNNLNMWIFDRPVPDPTTGNPPARDDNFLFKISADGNLTKLTTKITDCSPYSRVWMMCGVVFDGKDSMFVADGGGVFKLSAEGVKTSVSGMETFGAVSALAFDKQGNMYFAGEQSVDPGIYKRSVAGTVTKLHRFNFKYSSSMLVDEQGNVYDYDVCSLVKINANGTKTVLVGSESQCGLKSGNLVVGRLHNVKALAWLGQNSIFAASSNSVLKVVF</sequence>
<dbReference type="SUPFAM" id="SSF63829">
    <property type="entry name" value="Calcium-dependent phosphotriesterase"/>
    <property type="match status" value="2"/>
</dbReference>
<evidence type="ECO:0000313" key="1">
    <source>
        <dbReference type="EMBL" id="WMW79653.1"/>
    </source>
</evidence>
<keyword evidence="2" id="KW-1185">Reference proteome</keyword>
<dbReference type="Gene3D" id="2.120.10.30">
    <property type="entry name" value="TolB, C-terminal domain"/>
    <property type="match status" value="4"/>
</dbReference>
<organism evidence="1 2">
    <name type="scientific">Undibacterium cyanobacteriorum</name>
    <dbReference type="NCBI Taxonomy" id="3073561"/>
    <lineage>
        <taxon>Bacteria</taxon>
        <taxon>Pseudomonadati</taxon>
        <taxon>Pseudomonadota</taxon>
        <taxon>Betaproteobacteria</taxon>
        <taxon>Burkholderiales</taxon>
        <taxon>Oxalobacteraceae</taxon>
        <taxon>Undibacterium</taxon>
    </lineage>
</organism>
<evidence type="ECO:0008006" key="3">
    <source>
        <dbReference type="Google" id="ProtNLM"/>
    </source>
</evidence>
<proteinExistence type="predicted"/>
<reference evidence="1" key="1">
    <citation type="submission" date="2023-09" db="EMBL/GenBank/DDBJ databases">
        <title>Undibacterium sp. 20NA77.5 isolated from freshwater.</title>
        <authorList>
            <person name="Le V."/>
            <person name="Ko S.-R."/>
            <person name="Ahn C.-Y."/>
            <person name="Oh H.-M."/>
        </authorList>
    </citation>
    <scope>NUCLEOTIDE SEQUENCE</scope>
    <source>
        <strain evidence="1">20NA77.5</strain>
    </source>
</reference>
<dbReference type="RefSeq" id="WP_309481148.1">
    <property type="nucleotide sequence ID" value="NZ_CP133720.1"/>
</dbReference>
<dbReference type="InterPro" id="IPR011042">
    <property type="entry name" value="6-blade_b-propeller_TolB-like"/>
</dbReference>
<protein>
    <recommendedName>
        <fullName evidence="3">Ig-like domain-containing protein</fullName>
    </recommendedName>
</protein>
<name>A0ABY9REK3_9BURK</name>
<dbReference type="PANTHER" id="PTHR13833">
    <property type="match status" value="1"/>
</dbReference>
<dbReference type="EMBL" id="CP133720">
    <property type="protein sequence ID" value="WMW79653.1"/>
    <property type="molecule type" value="Genomic_DNA"/>
</dbReference>
<dbReference type="Proteomes" id="UP001181355">
    <property type="component" value="Chromosome"/>
</dbReference>
<dbReference type="PROSITE" id="PS51257">
    <property type="entry name" value="PROKAR_LIPOPROTEIN"/>
    <property type="match status" value="1"/>
</dbReference>
<evidence type="ECO:0000313" key="2">
    <source>
        <dbReference type="Proteomes" id="UP001181355"/>
    </source>
</evidence>
<dbReference type="PANTHER" id="PTHR13833:SF71">
    <property type="entry name" value="NHL DOMAIN-CONTAINING PROTEIN"/>
    <property type="match status" value="1"/>
</dbReference>
<gene>
    <name evidence="1" type="ORF">RF679_13460</name>
</gene>
<accession>A0ABY9REK3</accession>